<dbReference type="InterPro" id="IPR017850">
    <property type="entry name" value="Alkaline_phosphatase_core_sf"/>
</dbReference>
<feature type="active site" description="Phosphothreonine intermediate" evidence="4">
    <location>
        <position position="74"/>
    </location>
</feature>
<dbReference type="Pfam" id="PF01663">
    <property type="entry name" value="Phosphodiest"/>
    <property type="match status" value="1"/>
</dbReference>
<keyword evidence="8" id="KW-1185">Reference proteome</keyword>
<evidence type="ECO:0000256" key="4">
    <source>
        <dbReference type="PIRSR" id="PIRSR031924-50"/>
    </source>
</evidence>
<dbReference type="Gene3D" id="3.40.720.10">
    <property type="entry name" value="Alkaline Phosphatase, subunit A"/>
    <property type="match status" value="2"/>
</dbReference>
<dbReference type="PANTHER" id="PTHR10151">
    <property type="entry name" value="ECTONUCLEOTIDE PYROPHOSPHATASE/PHOSPHODIESTERASE"/>
    <property type="match status" value="1"/>
</dbReference>
<dbReference type="SUPFAM" id="SSF53649">
    <property type="entry name" value="Alkaline phosphatase-like"/>
    <property type="match status" value="1"/>
</dbReference>
<dbReference type="Proteomes" id="UP000003167">
    <property type="component" value="Unassembled WGS sequence"/>
</dbReference>
<dbReference type="STRING" id="999422.HMPREF9944_00601"/>
<evidence type="ECO:0000256" key="1">
    <source>
        <dbReference type="ARBA" id="ARBA00022553"/>
    </source>
</evidence>
<dbReference type="InterPro" id="IPR002591">
    <property type="entry name" value="Phosphodiest/P_Trfase"/>
</dbReference>
<dbReference type="EMBL" id="AGEK01000016">
    <property type="protein sequence ID" value="EHO73008.1"/>
    <property type="molecule type" value="Genomic_DNA"/>
</dbReference>
<dbReference type="PANTHER" id="PTHR10151:SF120">
    <property type="entry name" value="BIS(5'-ADENOSYL)-TRIPHOSPHATASE"/>
    <property type="match status" value="1"/>
</dbReference>
<proteinExistence type="predicted"/>
<evidence type="ECO:0000256" key="6">
    <source>
        <dbReference type="SAM" id="SignalP"/>
    </source>
</evidence>
<dbReference type="RefSeq" id="WP_008564341.1">
    <property type="nucleotide sequence ID" value="NZ_JH594501.1"/>
</dbReference>
<dbReference type="Gene3D" id="3.30.1360.150">
    <property type="match status" value="1"/>
</dbReference>
<feature type="binding site" evidence="5">
    <location>
        <position position="95"/>
    </location>
    <ligand>
        <name>substrate</name>
    </ligand>
</feature>
<reference evidence="7 8" key="1">
    <citation type="submission" date="2011-12" db="EMBL/GenBank/DDBJ databases">
        <title>The Genome Sequence of Prevotella maculosa OT 289.</title>
        <authorList>
            <consortium name="The Broad Institute Genome Sequencing Platform"/>
            <person name="Earl A."/>
            <person name="Ward D."/>
            <person name="Feldgarden M."/>
            <person name="Gevers D."/>
            <person name="Izard J."/>
            <person name="Blanton J.M."/>
            <person name="Mathney J."/>
            <person name="Tanner A.C."/>
            <person name="Dewhirst F.E."/>
            <person name="Young S.K."/>
            <person name="Zeng Q."/>
            <person name="Gargeya S."/>
            <person name="Fitzgerald M."/>
            <person name="Haas B."/>
            <person name="Abouelleil A."/>
            <person name="Alvarado L."/>
            <person name="Arachchi H.M."/>
            <person name="Berlin A."/>
            <person name="Chapman S.B."/>
            <person name="Gearin G."/>
            <person name="Goldberg J."/>
            <person name="Griggs A."/>
            <person name="Gujja S."/>
            <person name="Hansen M."/>
            <person name="Heiman D."/>
            <person name="Howarth C."/>
            <person name="Larimer J."/>
            <person name="Lui A."/>
            <person name="MacDonald P.J.P."/>
            <person name="McCowen C."/>
            <person name="Montmayeur A."/>
            <person name="Murphy C."/>
            <person name="Neiman D."/>
            <person name="Pearson M."/>
            <person name="Priest M."/>
            <person name="Roberts A."/>
            <person name="Saif S."/>
            <person name="Shea T."/>
            <person name="Sisk P."/>
            <person name="Stolte C."/>
            <person name="Sykes S."/>
            <person name="Wortman J."/>
            <person name="Nusbaum C."/>
            <person name="Birren B."/>
        </authorList>
    </citation>
    <scope>NUCLEOTIDE SEQUENCE [LARGE SCALE GENOMIC DNA]</scope>
    <source>
        <strain evidence="7 8">OT 289</strain>
    </source>
</reference>
<name>H1HKA7_9BACT</name>
<evidence type="ECO:0000256" key="2">
    <source>
        <dbReference type="ARBA" id="ARBA00022723"/>
    </source>
</evidence>
<keyword evidence="3 6" id="KW-0732">Signal</keyword>
<feature type="signal peptide" evidence="6">
    <location>
        <begin position="1"/>
        <end position="19"/>
    </location>
</feature>
<evidence type="ECO:0000313" key="8">
    <source>
        <dbReference type="Proteomes" id="UP000003167"/>
    </source>
</evidence>
<sequence length="490" mass="54154">MKKSLLILLLMVCPFLGHAQVSRPKLVVGIVVDQMRWDYFYYYNREFCAGGFKRLLSEGYRCQNTMVPYIPTVTAIGHSSIYTGSVPALTGILGNSFFINGEKAYCCGDDSVETVGSKSKEGKMSPRRLLASTIGDELKLATDFKSKVVGVALKDRAAILPAGHCADAAYWWDSSEGRFITSTYYMNKLPAWVEQFNKAHQQKKGFDVKSTPKGITLTFDMAEAALKNERLGQGTETDMLTVSISSTDIIGHIYSTRGPEIHDAYIQLDRELDRFFNTLDAQLGRGNYLVFLTADHGGAHNPNFMRANKLPAGGFEGWTLVKKLNKELQQAMGTTANLVLGENALRVYLDHKSIAEAGLDLQKVKAEAKRLLEQKPHIAFVADYESVATQPIPQPIRDRIINGYSRERGGDLLIVTQPGWINSVSDSNYKGTNHGLWNPDDSHIPLVFMGWGITKGETFRPTSMADIAPTVCGLLRIQMPNACVGNAILP</sequence>
<evidence type="ECO:0000256" key="5">
    <source>
        <dbReference type="PIRSR" id="PIRSR031924-51"/>
    </source>
</evidence>
<dbReference type="PATRIC" id="fig|999422.3.peg.609"/>
<evidence type="ECO:0000313" key="7">
    <source>
        <dbReference type="EMBL" id="EHO73008.1"/>
    </source>
</evidence>
<keyword evidence="1 4" id="KW-0597">Phosphoprotein</keyword>
<evidence type="ECO:0000256" key="3">
    <source>
        <dbReference type="ARBA" id="ARBA00022729"/>
    </source>
</evidence>
<dbReference type="CDD" id="cd16016">
    <property type="entry name" value="AP-SPAP"/>
    <property type="match status" value="1"/>
</dbReference>
<dbReference type="OrthoDB" id="9766127at2"/>
<comment type="caution">
    <text evidence="7">The sequence shown here is derived from an EMBL/GenBank/DDBJ whole genome shotgun (WGS) entry which is preliminary data.</text>
</comment>
<accession>H1HKA7</accession>
<feature type="chain" id="PRO_5003550794" description="Type I phosphodiesterase/nucleotide pyrophosphatase" evidence="6">
    <location>
        <begin position="20"/>
        <end position="490"/>
    </location>
</feature>
<dbReference type="HOGENOM" id="CLU_034095_0_0_10"/>
<protein>
    <recommendedName>
        <fullName evidence="9">Type I phosphodiesterase/nucleotide pyrophosphatase</fullName>
    </recommendedName>
</protein>
<dbReference type="GO" id="GO:0004035">
    <property type="term" value="F:alkaline phosphatase activity"/>
    <property type="evidence" value="ECO:0007669"/>
    <property type="project" value="InterPro"/>
</dbReference>
<organism evidence="7 8">
    <name type="scientific">Segatella maculosa OT 289</name>
    <dbReference type="NCBI Taxonomy" id="999422"/>
    <lineage>
        <taxon>Bacteria</taxon>
        <taxon>Pseudomonadati</taxon>
        <taxon>Bacteroidota</taxon>
        <taxon>Bacteroidia</taxon>
        <taxon>Bacteroidales</taxon>
        <taxon>Prevotellaceae</taxon>
        <taxon>Segatella</taxon>
    </lineage>
</organism>
<dbReference type="InterPro" id="IPR026263">
    <property type="entry name" value="Alkaline_phosphatase_prok"/>
</dbReference>
<evidence type="ECO:0008006" key="9">
    <source>
        <dbReference type="Google" id="ProtNLM"/>
    </source>
</evidence>
<keyword evidence="2" id="KW-0479">Metal-binding</keyword>
<dbReference type="AlphaFoldDB" id="H1HKA7"/>
<gene>
    <name evidence="7" type="ORF">HMPREF9944_00601</name>
</gene>
<feature type="binding site" evidence="5">
    <location>
        <begin position="154"/>
        <end position="156"/>
    </location>
    <ligand>
        <name>substrate</name>
    </ligand>
</feature>
<dbReference type="GO" id="GO:0046872">
    <property type="term" value="F:metal ion binding"/>
    <property type="evidence" value="ECO:0007669"/>
    <property type="project" value="UniProtKB-KW"/>
</dbReference>
<dbReference type="PIRSF" id="PIRSF031924">
    <property type="entry name" value="Pi-irrepressible_AP"/>
    <property type="match status" value="1"/>
</dbReference>